<feature type="coiled-coil region" evidence="8">
    <location>
        <begin position="199"/>
        <end position="238"/>
    </location>
</feature>
<dbReference type="GO" id="GO:0009432">
    <property type="term" value="P:SOS response"/>
    <property type="evidence" value="ECO:0007669"/>
    <property type="project" value="UniProtKB-UniRule"/>
</dbReference>
<dbReference type="SUPFAM" id="SSF46600">
    <property type="entry name" value="C-terminal UvrC-binding domain of UvrB"/>
    <property type="match status" value="1"/>
</dbReference>
<sequence>MNSTIKEKLAVLPDQPGCYLMKDKHGTIIYVGKSKVLKNRVRSYFTGAHDGKTQRLVREIVNFEYIVTTSEIEALILEMNLIKKYDPKYNVLLKDDKTYPYLKVTGERHPRLIVTRNVKKDKGKYFGPYPNVIAARETKKLLDRLYPLRKCNTMPDRVCLYYHMHQCLGPCEYKVTKQTNDEIVQQITSFLNGGHKEIKKDLKQKMLDASEELDFERAKELRDQIEHIESVMEQQKMTMNDQVDRDIFGYSYDKGWMCVQVFFIRQGKLIERDVSLFPFFDDPEETFLSYIARFYLHQNHPYPKQVLVPVATNVDVLEGAIDTKVMIPMRGRKKELVELAMKNAKISLEEKFALIERDEERTIKAVESLGEKLHIETPHRIEAFDNSNIQGADPVSAMVVFTDGRADKKEYRKYKVRDVKGPDDYETMREVIRRRYQRVLKEDLPLPDLIVVDGGKGQMSAALDVLENELGIDVPLCGLAKDDKHKTSELLYGDPPSPIDLDRKSQEFYLVQRIQDEVHRFAISFHRQLRGKGAIQSELDNIPGVGQKRRRLLLRHFKSVTEIKEADIQSITKLGIPEPVANTILIHLNDNQEDPDEQEEPAEE</sequence>
<dbReference type="Pfam" id="PF01541">
    <property type="entry name" value="GIY-YIG"/>
    <property type="match status" value="1"/>
</dbReference>
<dbReference type="Gene3D" id="3.30.420.340">
    <property type="entry name" value="UvrC, RNAse H endonuclease domain"/>
    <property type="match status" value="1"/>
</dbReference>
<comment type="similarity">
    <text evidence="7">Belongs to the UvrC family.</text>
</comment>
<dbReference type="InterPro" id="IPR036876">
    <property type="entry name" value="UVR_dom_sf"/>
</dbReference>
<dbReference type="OrthoDB" id="9804933at2"/>
<dbReference type="EMBL" id="WMET01000001">
    <property type="protein sequence ID" value="MYL19975.1"/>
    <property type="molecule type" value="Genomic_DNA"/>
</dbReference>
<dbReference type="RefSeq" id="WP_160836297.1">
    <property type="nucleotide sequence ID" value="NZ_WMET01000001.1"/>
</dbReference>
<dbReference type="NCBIfam" id="NF001824">
    <property type="entry name" value="PRK00558.1-5"/>
    <property type="match status" value="1"/>
</dbReference>
<proteinExistence type="inferred from homology"/>
<dbReference type="CDD" id="cd10434">
    <property type="entry name" value="GIY-YIG_UvrC_Cho"/>
    <property type="match status" value="1"/>
</dbReference>
<feature type="domain" description="UVR" evidence="9">
    <location>
        <begin position="196"/>
        <end position="231"/>
    </location>
</feature>
<dbReference type="InterPro" id="IPR047296">
    <property type="entry name" value="GIY-YIG_UvrC_Cho"/>
</dbReference>
<feature type="domain" description="UvrC family homology region profile" evidence="11">
    <location>
        <begin position="247"/>
        <end position="466"/>
    </location>
</feature>
<dbReference type="InterPro" id="IPR001943">
    <property type="entry name" value="UVR_dom"/>
</dbReference>
<dbReference type="Pfam" id="PF08459">
    <property type="entry name" value="UvrC_RNaseH_dom"/>
    <property type="match status" value="1"/>
</dbReference>
<comment type="function">
    <text evidence="7">The UvrABC repair system catalyzes the recognition and processing of DNA lesions. UvrC both incises the 5' and 3' sides of the lesion. The N-terminal half is responsible for the 3' incision and the C-terminal half is responsible for the 5' incision.</text>
</comment>
<accession>A0A845DTY8</accession>
<name>A0A845DTY8_9BACI</name>
<dbReference type="NCBIfam" id="TIGR00194">
    <property type="entry name" value="uvrC"/>
    <property type="match status" value="1"/>
</dbReference>
<evidence type="ECO:0000259" key="11">
    <source>
        <dbReference type="PROSITE" id="PS50165"/>
    </source>
</evidence>
<dbReference type="Gene3D" id="1.10.150.20">
    <property type="entry name" value="5' to 3' exonuclease, C-terminal subdomain"/>
    <property type="match status" value="1"/>
</dbReference>
<dbReference type="Proteomes" id="UP000460949">
    <property type="component" value="Unassembled WGS sequence"/>
</dbReference>
<dbReference type="Gene3D" id="4.10.860.10">
    <property type="entry name" value="UVR domain"/>
    <property type="match status" value="1"/>
</dbReference>
<dbReference type="Gene3D" id="3.40.1440.10">
    <property type="entry name" value="GIY-YIG endonuclease"/>
    <property type="match status" value="1"/>
</dbReference>
<dbReference type="GO" id="GO:0003677">
    <property type="term" value="F:DNA binding"/>
    <property type="evidence" value="ECO:0007669"/>
    <property type="project" value="UniProtKB-UniRule"/>
</dbReference>
<dbReference type="GO" id="GO:0006289">
    <property type="term" value="P:nucleotide-excision repair"/>
    <property type="evidence" value="ECO:0007669"/>
    <property type="project" value="UniProtKB-UniRule"/>
</dbReference>
<keyword evidence="3 7" id="KW-0228">DNA excision</keyword>
<evidence type="ECO:0000256" key="4">
    <source>
        <dbReference type="ARBA" id="ARBA00022881"/>
    </source>
</evidence>
<comment type="subcellular location">
    <subcellularLocation>
        <location evidence="7">Cytoplasm</location>
    </subcellularLocation>
</comment>
<dbReference type="GO" id="GO:0009381">
    <property type="term" value="F:excinuclease ABC activity"/>
    <property type="evidence" value="ECO:0007669"/>
    <property type="project" value="UniProtKB-UniRule"/>
</dbReference>
<comment type="subunit">
    <text evidence="7">Interacts with UvrB in an incision complex.</text>
</comment>
<feature type="domain" description="GIY-YIG" evidence="10">
    <location>
        <begin position="14"/>
        <end position="91"/>
    </location>
</feature>
<evidence type="ECO:0000256" key="8">
    <source>
        <dbReference type="SAM" id="Coils"/>
    </source>
</evidence>
<dbReference type="InterPro" id="IPR001162">
    <property type="entry name" value="UvrC_RNase_H_dom"/>
</dbReference>
<evidence type="ECO:0000313" key="12">
    <source>
        <dbReference type="EMBL" id="MYL19975.1"/>
    </source>
</evidence>
<reference evidence="12 13" key="1">
    <citation type="submission" date="2019-11" db="EMBL/GenBank/DDBJ databases">
        <title>Genome sequences of 17 halophilic strains isolated from different environments.</title>
        <authorList>
            <person name="Furrow R.E."/>
        </authorList>
    </citation>
    <scope>NUCLEOTIDE SEQUENCE [LARGE SCALE GENOMIC DNA]</scope>
    <source>
        <strain evidence="12 13">22511_23_Filter</strain>
    </source>
</reference>
<evidence type="ECO:0000256" key="6">
    <source>
        <dbReference type="ARBA" id="ARBA00023236"/>
    </source>
</evidence>
<keyword evidence="8" id="KW-0175">Coiled coil</keyword>
<dbReference type="Pfam" id="PF14520">
    <property type="entry name" value="HHH_5"/>
    <property type="match status" value="1"/>
</dbReference>
<dbReference type="FunFam" id="3.40.1440.10:FF:000001">
    <property type="entry name" value="UvrABC system protein C"/>
    <property type="match status" value="1"/>
</dbReference>
<protein>
    <recommendedName>
        <fullName evidence="7">UvrABC system protein C</fullName>
        <shortName evidence="7">Protein UvrC</shortName>
    </recommendedName>
    <alternativeName>
        <fullName evidence="7">Excinuclease ABC subunit C</fullName>
    </alternativeName>
</protein>
<evidence type="ECO:0000256" key="1">
    <source>
        <dbReference type="ARBA" id="ARBA00022490"/>
    </source>
</evidence>
<evidence type="ECO:0000256" key="3">
    <source>
        <dbReference type="ARBA" id="ARBA00022769"/>
    </source>
</evidence>
<comment type="caution">
    <text evidence="12">The sequence shown here is derived from an EMBL/GenBank/DDBJ whole genome shotgun (WGS) entry which is preliminary data.</text>
</comment>
<evidence type="ECO:0000259" key="9">
    <source>
        <dbReference type="PROSITE" id="PS50151"/>
    </source>
</evidence>
<dbReference type="PROSITE" id="PS50151">
    <property type="entry name" value="UVR"/>
    <property type="match status" value="1"/>
</dbReference>
<dbReference type="GO" id="GO:0005737">
    <property type="term" value="C:cytoplasm"/>
    <property type="evidence" value="ECO:0007669"/>
    <property type="project" value="UniProtKB-SubCell"/>
</dbReference>
<dbReference type="InterPro" id="IPR010994">
    <property type="entry name" value="RuvA_2-like"/>
</dbReference>
<evidence type="ECO:0000256" key="7">
    <source>
        <dbReference type="HAMAP-Rule" id="MF_00203"/>
    </source>
</evidence>
<dbReference type="GO" id="GO:0009380">
    <property type="term" value="C:excinuclease repair complex"/>
    <property type="evidence" value="ECO:0007669"/>
    <property type="project" value="InterPro"/>
</dbReference>
<dbReference type="InterPro" id="IPR038476">
    <property type="entry name" value="UvrC_RNase_H_dom_sf"/>
</dbReference>
<dbReference type="PROSITE" id="PS50165">
    <property type="entry name" value="UVRC"/>
    <property type="match status" value="1"/>
</dbReference>
<dbReference type="InterPro" id="IPR004791">
    <property type="entry name" value="UvrC"/>
</dbReference>
<keyword evidence="5 7" id="KW-0234">DNA repair</keyword>
<dbReference type="SUPFAM" id="SSF82771">
    <property type="entry name" value="GIY-YIG endonuclease"/>
    <property type="match status" value="1"/>
</dbReference>
<dbReference type="HAMAP" id="MF_00203">
    <property type="entry name" value="UvrC"/>
    <property type="match status" value="1"/>
</dbReference>
<gene>
    <name evidence="7 12" type="primary">uvrC</name>
    <name evidence="12" type="ORF">GLW04_08770</name>
</gene>
<dbReference type="FunFam" id="3.30.420.340:FF:000002">
    <property type="entry name" value="UvrABC system protein C"/>
    <property type="match status" value="1"/>
</dbReference>
<dbReference type="SMART" id="SM00465">
    <property type="entry name" value="GIYc"/>
    <property type="match status" value="1"/>
</dbReference>
<organism evidence="12 13">
    <name type="scientific">Halobacillus litoralis</name>
    <dbReference type="NCBI Taxonomy" id="45668"/>
    <lineage>
        <taxon>Bacteria</taxon>
        <taxon>Bacillati</taxon>
        <taxon>Bacillota</taxon>
        <taxon>Bacilli</taxon>
        <taxon>Bacillales</taxon>
        <taxon>Bacillaceae</taxon>
        <taxon>Halobacillus</taxon>
    </lineage>
</organism>
<dbReference type="PROSITE" id="PS50164">
    <property type="entry name" value="GIY_YIG"/>
    <property type="match status" value="1"/>
</dbReference>
<dbReference type="InterPro" id="IPR035901">
    <property type="entry name" value="GIY-YIG_endonuc_sf"/>
</dbReference>
<dbReference type="PANTHER" id="PTHR30562">
    <property type="entry name" value="UVRC/OXIDOREDUCTASE"/>
    <property type="match status" value="1"/>
</dbReference>
<keyword evidence="1 7" id="KW-0963">Cytoplasm</keyword>
<dbReference type="PANTHER" id="PTHR30562:SF1">
    <property type="entry name" value="UVRABC SYSTEM PROTEIN C"/>
    <property type="match status" value="1"/>
</dbReference>
<keyword evidence="4 7" id="KW-0267">Excision nuclease</keyword>
<dbReference type="SUPFAM" id="SSF47781">
    <property type="entry name" value="RuvA domain 2-like"/>
    <property type="match status" value="1"/>
</dbReference>
<evidence type="ECO:0000256" key="5">
    <source>
        <dbReference type="ARBA" id="ARBA00023204"/>
    </source>
</evidence>
<dbReference type="Pfam" id="PF02151">
    <property type="entry name" value="UVR"/>
    <property type="match status" value="1"/>
</dbReference>
<dbReference type="InterPro" id="IPR050066">
    <property type="entry name" value="UvrABC_protein_C"/>
</dbReference>
<evidence type="ECO:0000256" key="2">
    <source>
        <dbReference type="ARBA" id="ARBA00022763"/>
    </source>
</evidence>
<keyword evidence="6 7" id="KW-0742">SOS response</keyword>
<keyword evidence="2 7" id="KW-0227">DNA damage</keyword>
<dbReference type="AlphaFoldDB" id="A0A845DTY8"/>
<dbReference type="InterPro" id="IPR000305">
    <property type="entry name" value="GIY-YIG_endonuc"/>
</dbReference>
<evidence type="ECO:0000259" key="10">
    <source>
        <dbReference type="PROSITE" id="PS50164"/>
    </source>
</evidence>
<evidence type="ECO:0000313" key="13">
    <source>
        <dbReference type="Proteomes" id="UP000460949"/>
    </source>
</evidence>
<dbReference type="Pfam" id="PF22920">
    <property type="entry name" value="UvrC_RNaseH"/>
    <property type="match status" value="1"/>
</dbReference>